<organism evidence="1 2">
    <name type="scientific">Hibiscus sabdariffa</name>
    <name type="common">roselle</name>
    <dbReference type="NCBI Taxonomy" id="183260"/>
    <lineage>
        <taxon>Eukaryota</taxon>
        <taxon>Viridiplantae</taxon>
        <taxon>Streptophyta</taxon>
        <taxon>Embryophyta</taxon>
        <taxon>Tracheophyta</taxon>
        <taxon>Spermatophyta</taxon>
        <taxon>Magnoliopsida</taxon>
        <taxon>eudicotyledons</taxon>
        <taxon>Gunneridae</taxon>
        <taxon>Pentapetalae</taxon>
        <taxon>rosids</taxon>
        <taxon>malvids</taxon>
        <taxon>Malvales</taxon>
        <taxon>Malvaceae</taxon>
        <taxon>Malvoideae</taxon>
        <taxon>Hibiscus</taxon>
    </lineage>
</organism>
<proteinExistence type="predicted"/>
<gene>
    <name evidence="1" type="ORF">V6N11_021406</name>
</gene>
<evidence type="ECO:0000313" key="2">
    <source>
        <dbReference type="Proteomes" id="UP001396334"/>
    </source>
</evidence>
<keyword evidence="2" id="KW-1185">Reference proteome</keyword>
<name>A0ABR1ZYL6_9ROSI</name>
<comment type="caution">
    <text evidence="1">The sequence shown here is derived from an EMBL/GenBank/DDBJ whole genome shotgun (WGS) entry which is preliminary data.</text>
</comment>
<reference evidence="1 2" key="1">
    <citation type="journal article" date="2024" name="G3 (Bethesda)">
        <title>Genome assembly of Hibiscus sabdariffa L. provides insights into metabolisms of medicinal natural products.</title>
        <authorList>
            <person name="Kim T."/>
        </authorList>
    </citation>
    <scope>NUCLEOTIDE SEQUENCE [LARGE SCALE GENOMIC DNA]</scope>
    <source>
        <strain evidence="1">TK-2024</strain>
        <tissue evidence="1">Old leaves</tissue>
    </source>
</reference>
<sequence length="112" mass="12534">MTMNELFDVTDGCCDEEEMSLSGGETSDKGGTGHPNPLDDNENATPNKQSYIVVVLGDSRARKKDATGFYDGEIVLNDEDVQVFCDDPFSMVQFSYRAQEFLDNSMRRTIIF</sequence>
<evidence type="ECO:0000313" key="1">
    <source>
        <dbReference type="EMBL" id="KAK8485703.1"/>
    </source>
</evidence>
<dbReference type="EMBL" id="JBBPBN010000482">
    <property type="protein sequence ID" value="KAK8485703.1"/>
    <property type="molecule type" value="Genomic_DNA"/>
</dbReference>
<protein>
    <submittedName>
        <fullName evidence="1">Uncharacterized protein</fullName>
    </submittedName>
</protein>
<dbReference type="Proteomes" id="UP001396334">
    <property type="component" value="Unassembled WGS sequence"/>
</dbReference>
<accession>A0ABR1ZYL6</accession>